<proteinExistence type="predicted"/>
<dbReference type="PROSITE" id="PS50994">
    <property type="entry name" value="INTEGRASE"/>
    <property type="match status" value="1"/>
</dbReference>
<protein>
    <recommendedName>
        <fullName evidence="1">Integrase catalytic domain-containing protein</fullName>
    </recommendedName>
</protein>
<evidence type="ECO:0000259" key="1">
    <source>
        <dbReference type="PROSITE" id="PS50994"/>
    </source>
</evidence>
<dbReference type="EMBL" id="JACHHO010000010">
    <property type="protein sequence ID" value="MBB5206367.1"/>
    <property type="molecule type" value="Genomic_DNA"/>
</dbReference>
<dbReference type="Proteomes" id="UP000554837">
    <property type="component" value="Unassembled WGS sequence"/>
</dbReference>
<dbReference type="InterPro" id="IPR036397">
    <property type="entry name" value="RNaseH_sf"/>
</dbReference>
<dbReference type="RefSeq" id="WP_138855480.1">
    <property type="nucleotide sequence ID" value="NZ_CP040709.1"/>
</dbReference>
<evidence type="ECO:0000313" key="2">
    <source>
        <dbReference type="EMBL" id="MBB5206367.1"/>
    </source>
</evidence>
<sequence length="756" mass="85414">MDLIHNGLYKVACAAGEFPCVEPGLYRVILNDLRLPRVAMVLVQPIQAGRNGRGGRPRMPERQLKRPRKKAAANLIGELLWLPRKQLEEIFKQHLLLPVEQDRPTAPELGKQSQLDYENRLRAMSEFLKPLSLQESILIHEGLGGLVREAVERTGCTRAFIYRQWSNLCRWGISERSLWPQRHRCGAPGVPKTCDALPDGRMSRRKAGRKTIKEAQDIRLGRSSAPHQPGMSELWAARIRAADKQIPEPKPAWPLRRTLILSSHFCTRAKEVDGRIQLVLPEIGTYPNARQIRRVVNQIKSRLERILERTTKRHFNAARRGLVARNWQGVPGPGHTWAIDSTIGDIYLRSSVNRSWIVGRPVVYVIVDVWSTAVVGFYVCLTGPSWNTAKISLFNAAADPALIGELWNYQPMLTLDPVPTLCAWLMTDRGEYLSAGHRLTALQLELNTSIAPPYRGDLKGLVEVLHRIAKDQIYGFFPGAMDFRREEMELRKVDPADAVLTVQDFTQVLYEVFDQYNLSADRSKRVDVHMSAAGVFPSPAGLWRYGHQMGVGTRRVVAFDDLAAALLPNDKAWVARDGVHFLGNDYFSEEAAAAQWTTLARNLDGQEIPAHYYPGSLGRVWVPREPGGSLMRLDLADESRARRNTTLEEWMDVQAFEAMRRPDVEHERTMRALQSLERRQAILQRATVMTQEAIARASGKAPSMSEARLMEVAQTRRADGSESKAQEALVDEFVQEHEEIMAALFERANTQGGRHD</sequence>
<dbReference type="GO" id="GO:0003676">
    <property type="term" value="F:nucleic acid binding"/>
    <property type="evidence" value="ECO:0007669"/>
    <property type="project" value="InterPro"/>
</dbReference>
<dbReference type="Gene3D" id="3.30.420.10">
    <property type="entry name" value="Ribonuclease H-like superfamily/Ribonuclease H"/>
    <property type="match status" value="1"/>
</dbReference>
<accession>A0A840S4X2</accession>
<dbReference type="OrthoDB" id="5439087at2"/>
<dbReference type="AlphaFoldDB" id="A0A840S4X2"/>
<feature type="domain" description="Integrase catalytic" evidence="1">
    <location>
        <begin position="329"/>
        <end position="545"/>
    </location>
</feature>
<comment type="caution">
    <text evidence="2">The sequence shown here is derived from an EMBL/GenBank/DDBJ whole genome shotgun (WGS) entry which is preliminary data.</text>
</comment>
<dbReference type="GO" id="GO:0015074">
    <property type="term" value="P:DNA integration"/>
    <property type="evidence" value="ECO:0007669"/>
    <property type="project" value="InterPro"/>
</dbReference>
<dbReference type="SUPFAM" id="SSF53098">
    <property type="entry name" value="Ribonuclease H-like"/>
    <property type="match status" value="1"/>
</dbReference>
<evidence type="ECO:0000313" key="3">
    <source>
        <dbReference type="Proteomes" id="UP000554837"/>
    </source>
</evidence>
<gene>
    <name evidence="2" type="ORF">HNQ51_003713</name>
</gene>
<organism evidence="2 3">
    <name type="scientific">Inhella inkyongensis</name>
    <dbReference type="NCBI Taxonomy" id="392593"/>
    <lineage>
        <taxon>Bacteria</taxon>
        <taxon>Pseudomonadati</taxon>
        <taxon>Pseudomonadota</taxon>
        <taxon>Betaproteobacteria</taxon>
        <taxon>Burkholderiales</taxon>
        <taxon>Sphaerotilaceae</taxon>
        <taxon>Inhella</taxon>
    </lineage>
</organism>
<name>A0A840S4X2_9BURK</name>
<reference evidence="2 3" key="1">
    <citation type="submission" date="2020-08" db="EMBL/GenBank/DDBJ databases">
        <title>Genomic Encyclopedia of Type Strains, Phase IV (KMG-IV): sequencing the most valuable type-strain genomes for metagenomic binning, comparative biology and taxonomic classification.</title>
        <authorList>
            <person name="Goeker M."/>
        </authorList>
    </citation>
    <scope>NUCLEOTIDE SEQUENCE [LARGE SCALE GENOMIC DNA]</scope>
    <source>
        <strain evidence="2 3">DSM 23958</strain>
    </source>
</reference>
<dbReference type="InterPro" id="IPR001584">
    <property type="entry name" value="Integrase_cat-core"/>
</dbReference>
<dbReference type="InterPro" id="IPR012337">
    <property type="entry name" value="RNaseH-like_sf"/>
</dbReference>
<keyword evidence="3" id="KW-1185">Reference proteome</keyword>